<evidence type="ECO:0000256" key="1">
    <source>
        <dbReference type="SAM" id="MobiDB-lite"/>
    </source>
</evidence>
<feature type="compositionally biased region" description="Pro residues" evidence="1">
    <location>
        <begin position="110"/>
        <end position="130"/>
    </location>
</feature>
<dbReference type="RefSeq" id="XP_053746796.1">
    <property type="nucleotide sequence ID" value="XM_053890821.1"/>
</dbReference>
<feature type="compositionally biased region" description="Low complexity" evidence="1">
    <location>
        <begin position="231"/>
        <end position="240"/>
    </location>
</feature>
<dbReference type="Proteomes" id="UP001165780">
    <property type="component" value="Unplaced"/>
</dbReference>
<protein>
    <submittedName>
        <fullName evidence="3">Uncharacterized protein LOC128773538</fullName>
    </submittedName>
</protein>
<name>A0A9W2UKA5_PANPR</name>
<accession>A0A9W2UKA5</accession>
<evidence type="ECO:0000313" key="3">
    <source>
        <dbReference type="RefSeq" id="XP_053746796.1"/>
    </source>
</evidence>
<proteinExistence type="predicted"/>
<feature type="region of interest" description="Disordered" evidence="1">
    <location>
        <begin position="108"/>
        <end position="140"/>
    </location>
</feature>
<reference evidence="3" key="1">
    <citation type="submission" date="2025-08" db="UniProtKB">
        <authorList>
            <consortium name="RefSeq"/>
        </authorList>
    </citation>
    <scope>IDENTIFICATION</scope>
    <source>
        <tissue evidence="3">Whole blood</tissue>
    </source>
</reference>
<keyword evidence="2" id="KW-1185">Reference proteome</keyword>
<dbReference type="AlphaFoldDB" id="A0A9W2UKA5"/>
<evidence type="ECO:0000313" key="2">
    <source>
        <dbReference type="Proteomes" id="UP001165780"/>
    </source>
</evidence>
<sequence length="240" mass="25783">MNWRRGVCLSDAGAVRPRRRGLPPPRVWIRVSQAQRSGRDDLNRREWIPGVPQLRGGEYLEVIGRGRGTPFRPGRPAWPLAASSGPARLSSRRPPALTAWARPGLGLSAPPWPPRPGPARAPLSLPFPRPRGPRSVPPLRSLPSGSSFPFSPSLAALCPFPPFLACFRDPASLAASSAQLPPPPASLAPRRHSSLPSWLGEYPAGAPFQLEIPGGHSLGLRSPLPQPPLHPSSDLSPDRV</sequence>
<dbReference type="GeneID" id="128773538"/>
<feature type="region of interest" description="Disordered" evidence="1">
    <location>
        <begin position="213"/>
        <end position="240"/>
    </location>
</feature>
<gene>
    <name evidence="3" type="primary">LOC128773538</name>
</gene>
<organism evidence="2 3">
    <name type="scientific">Panthera pardus</name>
    <name type="common">Leopard</name>
    <name type="synonym">Felis pardus</name>
    <dbReference type="NCBI Taxonomy" id="9691"/>
    <lineage>
        <taxon>Eukaryota</taxon>
        <taxon>Metazoa</taxon>
        <taxon>Chordata</taxon>
        <taxon>Craniata</taxon>
        <taxon>Vertebrata</taxon>
        <taxon>Euteleostomi</taxon>
        <taxon>Mammalia</taxon>
        <taxon>Eutheria</taxon>
        <taxon>Laurasiatheria</taxon>
        <taxon>Carnivora</taxon>
        <taxon>Feliformia</taxon>
        <taxon>Felidae</taxon>
        <taxon>Pantherinae</taxon>
        <taxon>Panthera</taxon>
    </lineage>
</organism>